<dbReference type="Proteomes" id="UP000243499">
    <property type="component" value="Chromosome 1"/>
</dbReference>
<dbReference type="Gene3D" id="3.40.50.300">
    <property type="entry name" value="P-loop containing nucleotide triphosphate hydrolases"/>
    <property type="match status" value="2"/>
</dbReference>
<keyword evidence="1" id="KW-0347">Helicase</keyword>
<evidence type="ECO:0000259" key="3">
    <source>
        <dbReference type="Pfam" id="PF21530"/>
    </source>
</evidence>
<evidence type="ECO:0000256" key="1">
    <source>
        <dbReference type="RuleBase" id="RU363044"/>
    </source>
</evidence>
<keyword evidence="1" id="KW-0547">Nucleotide-binding</keyword>
<dbReference type="Pfam" id="PF21530">
    <property type="entry name" value="Pif1_2B_dom"/>
    <property type="match status" value="1"/>
</dbReference>
<comment type="catalytic activity">
    <reaction evidence="1">
        <text>ATP + H2O = ADP + phosphate + H(+)</text>
        <dbReference type="Rhea" id="RHEA:13065"/>
        <dbReference type="ChEBI" id="CHEBI:15377"/>
        <dbReference type="ChEBI" id="CHEBI:15378"/>
        <dbReference type="ChEBI" id="CHEBI:30616"/>
        <dbReference type="ChEBI" id="CHEBI:43474"/>
        <dbReference type="ChEBI" id="CHEBI:456216"/>
        <dbReference type="EC" id="5.6.2.3"/>
    </reaction>
</comment>
<dbReference type="Gramene" id="PVH66584">
    <property type="protein sequence ID" value="PVH66584"/>
    <property type="gene ID" value="PAHAL_1G287500"/>
</dbReference>
<gene>
    <name evidence="4" type="ORF">PAHAL_1G287500</name>
</gene>
<dbReference type="CDD" id="cd18809">
    <property type="entry name" value="SF1_C_RecD"/>
    <property type="match status" value="1"/>
</dbReference>
<comment type="similarity">
    <text evidence="1">Belongs to the helicase family.</text>
</comment>
<keyword evidence="1" id="KW-0067">ATP-binding</keyword>
<keyword evidence="1" id="KW-0378">Hydrolase</keyword>
<dbReference type="EMBL" id="CM008046">
    <property type="protein sequence ID" value="PVH66584.1"/>
    <property type="molecule type" value="Genomic_DNA"/>
</dbReference>
<feature type="domain" description="DNA helicase Pif1-like DEAD-box helicase" evidence="2">
    <location>
        <begin position="169"/>
        <end position="389"/>
    </location>
</feature>
<dbReference type="InterPro" id="IPR049163">
    <property type="entry name" value="Pif1-like_2B_dom"/>
</dbReference>
<accession>A0A2T8KWN9</accession>
<keyword evidence="1" id="KW-0234">DNA repair</keyword>
<proteinExistence type="inferred from homology"/>
<keyword evidence="1" id="KW-0233">DNA recombination</keyword>
<evidence type="ECO:0000259" key="2">
    <source>
        <dbReference type="Pfam" id="PF05970"/>
    </source>
</evidence>
<dbReference type="InterPro" id="IPR027417">
    <property type="entry name" value="P-loop_NTPase"/>
</dbReference>
<name>A0A2T8KWN9_9POAL</name>
<feature type="domain" description="DNA helicase Pif1-like 2B" evidence="3">
    <location>
        <begin position="494"/>
        <end position="540"/>
    </location>
</feature>
<evidence type="ECO:0000313" key="4">
    <source>
        <dbReference type="EMBL" id="PVH66584.1"/>
    </source>
</evidence>
<dbReference type="GO" id="GO:0006310">
    <property type="term" value="P:DNA recombination"/>
    <property type="evidence" value="ECO:0007669"/>
    <property type="project" value="UniProtKB-KW"/>
</dbReference>
<dbReference type="PANTHER" id="PTHR10492:SF90">
    <property type="entry name" value="ATP-DEPENDENT DNA HELICASE"/>
    <property type="match status" value="1"/>
</dbReference>
<dbReference type="GO" id="GO:0043139">
    <property type="term" value="F:5'-3' DNA helicase activity"/>
    <property type="evidence" value="ECO:0007669"/>
    <property type="project" value="UniProtKB-EC"/>
</dbReference>
<dbReference type="GO" id="GO:0006281">
    <property type="term" value="P:DNA repair"/>
    <property type="evidence" value="ECO:0007669"/>
    <property type="project" value="UniProtKB-KW"/>
</dbReference>
<dbReference type="Pfam" id="PF05970">
    <property type="entry name" value="PIF1"/>
    <property type="match status" value="1"/>
</dbReference>
<dbReference type="PANTHER" id="PTHR10492">
    <property type="match status" value="1"/>
</dbReference>
<dbReference type="AlphaFoldDB" id="A0A2T8KWN9"/>
<dbReference type="EC" id="5.6.2.3" evidence="1"/>
<protein>
    <recommendedName>
        <fullName evidence="1">ATP-dependent DNA helicase</fullName>
        <ecNumber evidence="1">5.6.2.3</ecNumber>
    </recommendedName>
</protein>
<dbReference type="SUPFAM" id="SSF52540">
    <property type="entry name" value="P-loop containing nucleoside triphosphate hydrolases"/>
    <property type="match status" value="2"/>
</dbReference>
<keyword evidence="1" id="KW-0227">DNA damage</keyword>
<dbReference type="GO" id="GO:0016887">
    <property type="term" value="F:ATP hydrolysis activity"/>
    <property type="evidence" value="ECO:0007669"/>
    <property type="project" value="RHEA"/>
</dbReference>
<comment type="cofactor">
    <cofactor evidence="1">
        <name>Mg(2+)</name>
        <dbReference type="ChEBI" id="CHEBI:18420"/>
    </cofactor>
</comment>
<dbReference type="GO" id="GO:0005524">
    <property type="term" value="F:ATP binding"/>
    <property type="evidence" value="ECO:0007669"/>
    <property type="project" value="UniProtKB-KW"/>
</dbReference>
<organism evidence="4">
    <name type="scientific">Panicum hallii</name>
    <dbReference type="NCBI Taxonomy" id="206008"/>
    <lineage>
        <taxon>Eukaryota</taxon>
        <taxon>Viridiplantae</taxon>
        <taxon>Streptophyta</taxon>
        <taxon>Embryophyta</taxon>
        <taxon>Tracheophyta</taxon>
        <taxon>Spermatophyta</taxon>
        <taxon>Magnoliopsida</taxon>
        <taxon>Liliopsida</taxon>
        <taxon>Poales</taxon>
        <taxon>Poaceae</taxon>
        <taxon>PACMAD clade</taxon>
        <taxon>Panicoideae</taxon>
        <taxon>Panicodae</taxon>
        <taxon>Paniceae</taxon>
        <taxon>Panicinae</taxon>
        <taxon>Panicum</taxon>
        <taxon>Panicum sect. Panicum</taxon>
    </lineage>
</organism>
<dbReference type="InterPro" id="IPR010285">
    <property type="entry name" value="DNA_helicase_pif1-like_DEAD"/>
</dbReference>
<dbReference type="GO" id="GO:0000723">
    <property type="term" value="P:telomere maintenance"/>
    <property type="evidence" value="ECO:0007669"/>
    <property type="project" value="InterPro"/>
</dbReference>
<reference evidence="4" key="1">
    <citation type="submission" date="2018-04" db="EMBL/GenBank/DDBJ databases">
        <title>WGS assembly of Panicum hallii.</title>
        <authorList>
            <person name="Lovell J."/>
            <person name="Jenkins J."/>
            <person name="Lowry D."/>
            <person name="Mamidi S."/>
            <person name="Sreedasyam A."/>
            <person name="Weng X."/>
            <person name="Barry K."/>
            <person name="Bonette J."/>
            <person name="Campitelli B."/>
            <person name="Daum C."/>
            <person name="Gordon S."/>
            <person name="Gould B."/>
            <person name="Lipzen A."/>
            <person name="Macqueen A."/>
            <person name="Palacio-Mejia J."/>
            <person name="Plott C."/>
            <person name="Shakirov E."/>
            <person name="Shu S."/>
            <person name="Yoshinaga Y."/>
            <person name="Zane M."/>
            <person name="Rokhsar D."/>
            <person name="Grimwood J."/>
            <person name="Schmutz J."/>
            <person name="Juenger T."/>
        </authorList>
    </citation>
    <scope>NUCLEOTIDE SEQUENCE [LARGE SCALE GENOMIC DNA]</scope>
    <source>
        <strain evidence="4">FIL2</strain>
    </source>
</reference>
<sequence length="657" mass="75270">MLLMIVKGAISYEDLRTHNGTVYQTFKEACAARGLLQDDEEWYKTFDEATTWATSLQLRYLFTTMLLFCNLQDERRFYEKNWRKMVDDIEYHLIAKYKPIIYQPTELELQEKLLHELQEILSRNGANICTYNLPQISVECTNNNNQLIEEELKYDVHSLEIEANRLYSQLNKDQKNAFHKIIDNVLSKKTDFFFVCGHGGTGKTFLWNTIVSFLRAQRKIVLTVASSGVASLLLPNGRTAHSRFKIPIDTDELSVCEIKRGTKLAQLLAQTDLIIWDEALMTNRQCFEAFDRSLRDILSEKESKLQDIPFGGKVVVLGGDPKQILPVIENASKSQIINASIFKSYLWNHIKILYLRENMRLKKLQTNTFEYNQTLDFNDWILSIGNGTNGVTNDIDEDSDCKIVEIPSDLLITTTDNKMKVLVESTYPHLQTKFNNPEYIKDRAILATTNEIVDEINEYIMSFIPGSEKEYFSADSISNCTDTCNDADILYPIEYLNSLNANNFPTHRLKLKIGVPIMLLRNLNQSLGLCNGTRLIVTNLGQNIIEAVIITGTHTGDKILIPRINLTTRGSQWPFTLCRRQFPIKVCYSMTINKSQGQSLSNVGVYLKQPVFTHGQLYVAISRVKDRKGLKILIENPDQSCGTKTKNIVYREILKII</sequence>